<keyword evidence="7" id="KW-0411">Iron-sulfur</keyword>
<name>A0ABW8B151_9FIRM</name>
<dbReference type="RefSeq" id="WP_226851192.1">
    <property type="nucleotide sequence ID" value="NZ_JAOQJW010000005.1"/>
</dbReference>
<evidence type="ECO:0000313" key="10">
    <source>
        <dbReference type="EMBL" id="MFI7845487.1"/>
    </source>
</evidence>
<protein>
    <recommendedName>
        <fullName evidence="12">Endonuclease III</fullName>
    </recommendedName>
</protein>
<keyword evidence="5" id="KW-0378">Hydrolase</keyword>
<keyword evidence="9" id="KW-0326">Glycosidase</keyword>
<dbReference type="InterPro" id="IPR004035">
    <property type="entry name" value="Endouclease-III_FeS-bd_BS"/>
</dbReference>
<organism evidence="10 11">
    <name type="scientific">Dorea amylophila</name>
    <dbReference type="NCBI Taxonomy" id="2981789"/>
    <lineage>
        <taxon>Bacteria</taxon>
        <taxon>Bacillati</taxon>
        <taxon>Bacillota</taxon>
        <taxon>Clostridia</taxon>
        <taxon>Lachnospirales</taxon>
        <taxon>Lachnospiraceae</taxon>
        <taxon>Dorea</taxon>
    </lineage>
</organism>
<evidence type="ECO:0000256" key="9">
    <source>
        <dbReference type="ARBA" id="ARBA00023295"/>
    </source>
</evidence>
<comment type="similarity">
    <text evidence="2">Belongs to the Nth/MutY family.</text>
</comment>
<proteinExistence type="inferred from homology"/>
<dbReference type="Proteomes" id="UP001614216">
    <property type="component" value="Unassembled WGS sequence"/>
</dbReference>
<comment type="cofactor">
    <cofactor evidence="1">
        <name>[4Fe-4S] cluster</name>
        <dbReference type="ChEBI" id="CHEBI:49883"/>
    </cofactor>
</comment>
<dbReference type="Pfam" id="PF10576">
    <property type="entry name" value="EndIII_4Fe-2S"/>
    <property type="match status" value="1"/>
</dbReference>
<evidence type="ECO:0000256" key="3">
    <source>
        <dbReference type="ARBA" id="ARBA00022723"/>
    </source>
</evidence>
<evidence type="ECO:0000313" key="11">
    <source>
        <dbReference type="Proteomes" id="UP001614216"/>
    </source>
</evidence>
<comment type="caution">
    <text evidence="10">The sequence shown here is derived from an EMBL/GenBank/DDBJ whole genome shotgun (WGS) entry which is preliminary data.</text>
</comment>
<dbReference type="GeneID" id="96230586"/>
<evidence type="ECO:0000256" key="7">
    <source>
        <dbReference type="ARBA" id="ARBA00023014"/>
    </source>
</evidence>
<dbReference type="InterPro" id="IPR003651">
    <property type="entry name" value="Endonuclease3_FeS-loop_motif"/>
</dbReference>
<keyword evidence="8" id="KW-0234">DNA repair</keyword>
<evidence type="ECO:0000256" key="2">
    <source>
        <dbReference type="ARBA" id="ARBA00008343"/>
    </source>
</evidence>
<keyword evidence="3" id="KW-0479">Metal-binding</keyword>
<sequence>MCSARSPKCEDCFLQKYCKEYKM</sequence>
<keyword evidence="6" id="KW-0408">Iron</keyword>
<evidence type="ECO:0008006" key="12">
    <source>
        <dbReference type="Google" id="ProtNLM"/>
    </source>
</evidence>
<reference evidence="10 11" key="1">
    <citation type="submission" date="2024-08" db="EMBL/GenBank/DDBJ databases">
        <authorList>
            <person name="Vancuren S.J."/>
            <person name="Allen-Vercoe E."/>
        </authorList>
    </citation>
    <scope>NUCLEOTIDE SEQUENCE [LARGE SCALE GENOMIC DNA]</scope>
    <source>
        <strain evidence="10 11">16-6-I_42_FAA</strain>
    </source>
</reference>
<evidence type="ECO:0000256" key="1">
    <source>
        <dbReference type="ARBA" id="ARBA00001966"/>
    </source>
</evidence>
<dbReference type="Gene3D" id="1.10.1670.10">
    <property type="entry name" value="Helix-hairpin-Helix base-excision DNA repair enzymes (C-terminal)"/>
    <property type="match status" value="1"/>
</dbReference>
<evidence type="ECO:0000256" key="8">
    <source>
        <dbReference type="ARBA" id="ARBA00023204"/>
    </source>
</evidence>
<evidence type="ECO:0000256" key="6">
    <source>
        <dbReference type="ARBA" id="ARBA00023004"/>
    </source>
</evidence>
<evidence type="ECO:0000256" key="5">
    <source>
        <dbReference type="ARBA" id="ARBA00022801"/>
    </source>
</evidence>
<dbReference type="SMART" id="SM00525">
    <property type="entry name" value="FES"/>
    <property type="match status" value="1"/>
</dbReference>
<gene>
    <name evidence="10" type="ORF">ACIF0M_08000</name>
</gene>
<keyword evidence="4" id="KW-0227">DNA damage</keyword>
<dbReference type="InterPro" id="IPR023170">
    <property type="entry name" value="HhH_base_excis_C"/>
</dbReference>
<dbReference type="PROSITE" id="PS00764">
    <property type="entry name" value="ENDONUCLEASE_III_1"/>
    <property type="match status" value="1"/>
</dbReference>
<dbReference type="EMBL" id="JBITRD010000011">
    <property type="protein sequence ID" value="MFI7845487.1"/>
    <property type="molecule type" value="Genomic_DNA"/>
</dbReference>
<keyword evidence="11" id="KW-1185">Reference proteome</keyword>
<evidence type="ECO:0000256" key="4">
    <source>
        <dbReference type="ARBA" id="ARBA00022763"/>
    </source>
</evidence>
<accession>A0ABW8B151</accession>